<dbReference type="RefSeq" id="WP_320325118.1">
    <property type="nucleotide sequence ID" value="NZ_JALBUS010000003.1"/>
</dbReference>
<comment type="caution">
    <text evidence="1">The sequence shown here is derived from an EMBL/GenBank/DDBJ whole genome shotgun (WGS) entry which is preliminary data.</text>
</comment>
<evidence type="ECO:0000313" key="1">
    <source>
        <dbReference type="EMBL" id="MDX8416800.1"/>
    </source>
</evidence>
<dbReference type="EMBL" id="JALBUS010000003">
    <property type="protein sequence ID" value="MDX8416800.1"/>
    <property type="molecule type" value="Genomic_DNA"/>
</dbReference>
<organism evidence="1 2">
    <name type="scientific">Absicoccus intestinalis</name>
    <dbReference type="NCBI Taxonomy" id="2926319"/>
    <lineage>
        <taxon>Bacteria</taxon>
        <taxon>Bacillati</taxon>
        <taxon>Bacillota</taxon>
        <taxon>Erysipelotrichia</taxon>
        <taxon>Erysipelotrichales</taxon>
        <taxon>Erysipelotrichaceae</taxon>
        <taxon>Absicoccus</taxon>
    </lineage>
</organism>
<keyword evidence="2" id="KW-1185">Reference proteome</keyword>
<gene>
    <name evidence="1" type="ORF">MOZ64_02925</name>
</gene>
<accession>A0ABU4WMN0</accession>
<evidence type="ECO:0000313" key="2">
    <source>
        <dbReference type="Proteomes" id="UP001285244"/>
    </source>
</evidence>
<reference evidence="1 2" key="1">
    <citation type="submission" date="2022-03" db="EMBL/GenBank/DDBJ databases">
        <title>Novel taxa within the pig intestine.</title>
        <authorList>
            <person name="Wylensek D."/>
            <person name="Bishof K."/>
            <person name="Afrizal A."/>
            <person name="Clavel T."/>
        </authorList>
    </citation>
    <scope>NUCLEOTIDE SEQUENCE [LARGE SCALE GENOMIC DNA]</scope>
    <source>
        <strain evidence="1 2">Cla-KB-P134</strain>
    </source>
</reference>
<name>A0ABU4WMN0_9FIRM</name>
<dbReference type="Proteomes" id="UP001285244">
    <property type="component" value="Unassembled WGS sequence"/>
</dbReference>
<sequence length="62" mass="7028">MISTYELKVAGIYDYSGSLAVFTTNTQFTSLFDDYTNGWFSNEKINDIDSHSIVTTISKKTF</sequence>
<proteinExistence type="predicted"/>
<protein>
    <submittedName>
        <fullName evidence="1">Uncharacterized protein</fullName>
    </submittedName>
</protein>